<evidence type="ECO:0000313" key="2">
    <source>
        <dbReference type="EMBL" id="MCZ4297556.1"/>
    </source>
</evidence>
<feature type="signal peptide" evidence="1">
    <location>
        <begin position="1"/>
        <end position="23"/>
    </location>
</feature>
<evidence type="ECO:0000256" key="1">
    <source>
        <dbReference type="SAM" id="SignalP"/>
    </source>
</evidence>
<feature type="chain" id="PRO_5045489173" evidence="1">
    <location>
        <begin position="24"/>
        <end position="479"/>
    </location>
</feature>
<dbReference type="RefSeq" id="WP_269401686.1">
    <property type="nucleotide sequence ID" value="NZ_JAPWGW010000001.1"/>
</dbReference>
<dbReference type="EMBL" id="JAPWGW010000001">
    <property type="protein sequence ID" value="MCZ4297556.1"/>
    <property type="molecule type" value="Genomic_DNA"/>
</dbReference>
<name>A0ABT4LTA8_9PROT</name>
<protein>
    <submittedName>
        <fullName evidence="2">Uncharacterized protein</fullName>
    </submittedName>
</protein>
<accession>A0ABT4LTA8</accession>
<keyword evidence="3" id="KW-1185">Reference proteome</keyword>
<organism evidence="2 3">
    <name type="scientific">Henriciella marina</name>
    <dbReference type="NCBI Taxonomy" id="453851"/>
    <lineage>
        <taxon>Bacteria</taxon>
        <taxon>Pseudomonadati</taxon>
        <taxon>Pseudomonadota</taxon>
        <taxon>Alphaproteobacteria</taxon>
        <taxon>Hyphomonadales</taxon>
        <taxon>Hyphomonadaceae</taxon>
        <taxon>Henriciella</taxon>
    </lineage>
</organism>
<proteinExistence type="predicted"/>
<evidence type="ECO:0000313" key="3">
    <source>
        <dbReference type="Proteomes" id="UP001083770"/>
    </source>
</evidence>
<sequence length="479" mass="52008">MKLTRPSLVAVLSFCMLIAPSNAQSRSSDSGATEASVTVGPRDDGNWFVRYSFDAPQPVYAIAHSLTGYRSATWSSQTEGVRLGRLDGIDVIVMDEPVDEIEFSIIPLTGRLPNDPTPFVTFAGGGIAVHDAQFELIGFKDIESVEALDGDLSALSSEVLPMTVTVEAEGPVLTSAAVSEDTLSAPVQDQYIYIGEGEYAFNDGFSFLADPYLPEWLSSGLPSAIEGFLGVLESRWGAELERDISVIAAYKGAQARGLSLEGSVLDSQIMLELGGQGFSNRNSDALAYLHWYTIRELVGLFQTRNGAVLGGPEAAWIHDGFANSIAYQLIASDMDAPDGFLSSVYQNAFEDCVTTLEGGSLETALERGASSGPYACGDFIALATDSYLKQRNLFDFWDGLSDWAARSSDHVIDKQVYFTSLQLMGATPRQRERIRAIVEDELGQPRRALRDLLQDAGLQPQFTANGQFRSMDWPDYSGE</sequence>
<keyword evidence="1" id="KW-0732">Signal</keyword>
<dbReference type="Proteomes" id="UP001083770">
    <property type="component" value="Unassembled WGS sequence"/>
</dbReference>
<reference evidence="2" key="1">
    <citation type="submission" date="2022-12" db="EMBL/GenBank/DDBJ databases">
        <title>Bacterial isolates from different developmental stages of Nematostella vectensis.</title>
        <authorList>
            <person name="Fraune S."/>
        </authorList>
    </citation>
    <scope>NUCLEOTIDE SEQUENCE</scope>
    <source>
        <strain evidence="2">G21632-S1</strain>
    </source>
</reference>
<gene>
    <name evidence="2" type="ORF">O4G74_05735</name>
</gene>
<comment type="caution">
    <text evidence="2">The sequence shown here is derived from an EMBL/GenBank/DDBJ whole genome shotgun (WGS) entry which is preliminary data.</text>
</comment>